<evidence type="ECO:0000256" key="31">
    <source>
        <dbReference type="ARBA" id="ARBA00025590"/>
    </source>
</evidence>
<protein>
    <recommendedName>
        <fullName evidence="5">RNA-directed DNA polymerase</fullName>
        <ecNumber evidence="5">2.7.7.49</ecNumber>
    </recommendedName>
    <alternativeName>
        <fullName evidence="36">Gag3-Pol3</fullName>
    </alternativeName>
</protein>
<dbReference type="GO" id="GO:0006508">
    <property type="term" value="P:proteolysis"/>
    <property type="evidence" value="ECO:0007669"/>
    <property type="project" value="UniProtKB-KW"/>
</dbReference>
<dbReference type="SUPFAM" id="SSF56672">
    <property type="entry name" value="DNA/RNA polymerases"/>
    <property type="match status" value="1"/>
</dbReference>
<dbReference type="InterPro" id="IPR001584">
    <property type="entry name" value="Integrase_cat-core"/>
</dbReference>
<evidence type="ECO:0000256" key="6">
    <source>
        <dbReference type="ARBA" id="ARBA00022490"/>
    </source>
</evidence>
<keyword evidence="9" id="KW-0808">Transferase</keyword>
<evidence type="ECO:0000313" key="41">
    <source>
        <dbReference type="Proteomes" id="UP001153954"/>
    </source>
</evidence>
<dbReference type="GO" id="GO:0003677">
    <property type="term" value="F:DNA binding"/>
    <property type="evidence" value="ECO:0007669"/>
    <property type="project" value="UniProtKB-KW"/>
</dbReference>
<evidence type="ECO:0000256" key="18">
    <source>
        <dbReference type="ARBA" id="ARBA00022801"/>
    </source>
</evidence>
<dbReference type="Pfam" id="PF00078">
    <property type="entry name" value="RVT_1"/>
    <property type="match status" value="1"/>
</dbReference>
<dbReference type="GO" id="GO:0008270">
    <property type="term" value="F:zinc ion binding"/>
    <property type="evidence" value="ECO:0007669"/>
    <property type="project" value="UniProtKB-KW"/>
</dbReference>
<keyword evidence="21" id="KW-0460">Magnesium</keyword>
<evidence type="ECO:0000256" key="30">
    <source>
        <dbReference type="ARBA" id="ARBA00023268"/>
    </source>
</evidence>
<dbReference type="Gene3D" id="3.30.70.270">
    <property type="match status" value="2"/>
</dbReference>
<evidence type="ECO:0000256" key="4">
    <source>
        <dbReference type="ARBA" id="ARBA00004496"/>
    </source>
</evidence>
<comment type="subcellular location">
    <subcellularLocation>
        <location evidence="4">Cytoplasm</location>
    </subcellularLocation>
    <subcellularLocation>
        <location evidence="3">Nucleus</location>
    </subcellularLocation>
</comment>
<comment type="function">
    <text evidence="33">Nucleocapsid protein p11 (NC) forms the nucleocore that coats the retro-elements dimeric RNA. Binds these RNAs through its zinc fingers. Promotes primer tRNA(i)-Met annealing to the multipartite primer-binding site (PBS), dimerization of Ty3 RNA and initiation of reverse transcription.</text>
</comment>
<dbReference type="SUPFAM" id="SSF50630">
    <property type="entry name" value="Acid proteases"/>
    <property type="match status" value="1"/>
</dbReference>
<dbReference type="InterPro" id="IPR043128">
    <property type="entry name" value="Rev_trsase/Diguanyl_cyclase"/>
</dbReference>
<dbReference type="Pfam" id="PF17921">
    <property type="entry name" value="Integrase_H2C2"/>
    <property type="match status" value="1"/>
</dbReference>
<reference evidence="40" key="1">
    <citation type="submission" date="2022-03" db="EMBL/GenBank/DDBJ databases">
        <authorList>
            <person name="Tunstrom K."/>
        </authorList>
    </citation>
    <scope>NUCLEOTIDE SEQUENCE</scope>
</reference>
<evidence type="ECO:0000256" key="22">
    <source>
        <dbReference type="ARBA" id="ARBA00022884"/>
    </source>
</evidence>
<keyword evidence="17" id="KW-0863">Zinc-finger</keyword>
<evidence type="ECO:0000256" key="36">
    <source>
        <dbReference type="ARBA" id="ARBA00082890"/>
    </source>
</evidence>
<evidence type="ECO:0000313" key="40">
    <source>
        <dbReference type="EMBL" id="CAH2084993.1"/>
    </source>
</evidence>
<dbReference type="Pfam" id="PF17917">
    <property type="entry name" value="RT_RNaseH"/>
    <property type="match status" value="1"/>
</dbReference>
<proteinExistence type="predicted"/>
<keyword evidence="22" id="KW-0694">RNA-binding</keyword>
<feature type="compositionally biased region" description="Polar residues" evidence="37">
    <location>
        <begin position="1376"/>
        <end position="1400"/>
    </location>
</feature>
<gene>
    <name evidence="40" type="ORF">EEDITHA_LOCUS1513</name>
</gene>
<sequence>MSNDNVGSDASGAGVDYFTNIRQPSASTSEVGCPPTSAGHPGPADGAGNVSSETVSNLTNATNMSMDFCMQMMQTMRQMSEQLINQQSNKVRVNEIFLPSFDPDGTIGVREWCQHVTTAIEKYKLDDYDIRMKVGSLLKGRAKLWVDSWLVSTNSWDELRDSLITTFEPENRYSRDVVKFREHFYDHTKDIAEFLSQSWVLWKRLTKDKLSNDDAVEAVIGCINNERLRIDLMNARAKSVPELISVASSIRLKKRNHYDSGLETTGKRLKLNDSQISLFCKKCKRNNHTTRDCKFRSFENDSTIDKNINQKTTVSPQNKSTCTFCMKIGHTYENCFKRDKSIVNINCVGNSKTTTMRVVIGDYSIQAIFDSGAECSVMCESVASKLPGKRIVGVKYLRGIGQFPVISLITLETVCEIDGISIEVSFCIVPDYELSSNVLIGMDLIKNTSLSVLVTNNGSKLFFHPVVNNIRLNSPLFEKLDCDLADIDEIRQLKLLLNKYAHLFISGFPTTRVNTGKLEIRLKNPDKYVERRPYRLSPIEREKVANIVKDLIDHNIIRESRSPYSSPIILVKKKNGDDRLCVDYRELNSNTLRDHYPLPLISDQIDQLVGGHYYNSFDMAAGFHQIPIAENSIEKTAFVTPDGLYEFLTMPFGLSNACAVYQRCINRALQPLLSSGVAQVYVDDVLSKCVDFSEGLANIERILIALQNAGFSINVEKSSFFKRSIEYLGNIISDGQVRPSPRKIDALVKSPIPNNVKQVRQFNGLAGYFRRFIPNFSRIMIPLYELTKKGAHWEWNERHENARNTIIEHLISAPVLTIFQEDAPTELYTDASSLGFGAILVQVIEGRRHAVAYMSMRTTEVESRYHSYELETLAVVRAIKHFKQYLYGRKFKVITDCNALKASKHKKELLPRVYRWWAFLQNYDFDIEYRKGEHIQHADFFSRNPGTFHVNIMTRDLNWLKVEQRRDSVLRPIIDALTRNEQVEGYLLEDNVLTKVWLDPESMTQRVVVVPKTFQWSLINTYHSALKHPGWEKTLQKIKETYWFDKMSSIIRTFVENCVVCKTSKSHSGAIQARLHPIPKPTAAFQAVHMDITGKLGTSDNHEYVIITIDSFSKYVLFYYATDKSPHSTLAALKRTVHLFGTPTQIIVDGGREFLGEFKLYCDNIGIAIHAISPGTSRANGQVERMVGTLKNGLVMINNYETQTWPDMLDGLQLAFNCTPQSTTGVAPLSLITRRQHCVPPELNNLVNFQEETINVEQLFRQVQRRMFTAAEREKLRFDRNKAKIRPFRKGDYVLIKNNPRNQTSLDLKFSDPYEVCSVLENDRYMVKKVVGRGRPRKVSHDQLRLAPQPGLQATVSAENNTNNTATNSSTEAGPSESNQLESQPSELAENNSTDPQPFATNHVVE</sequence>
<evidence type="ECO:0000256" key="28">
    <source>
        <dbReference type="ARBA" id="ARBA00023172"/>
    </source>
</evidence>
<dbReference type="GO" id="GO:0005737">
    <property type="term" value="C:cytoplasm"/>
    <property type="evidence" value="ECO:0007669"/>
    <property type="project" value="UniProtKB-SubCell"/>
</dbReference>
<evidence type="ECO:0000256" key="2">
    <source>
        <dbReference type="ARBA" id="ARBA00002180"/>
    </source>
</evidence>
<evidence type="ECO:0000256" key="24">
    <source>
        <dbReference type="ARBA" id="ARBA00022918"/>
    </source>
</evidence>
<keyword evidence="10" id="KW-0548">Nucleotidyltransferase</keyword>
<evidence type="ECO:0000259" key="39">
    <source>
        <dbReference type="PROSITE" id="PS50994"/>
    </source>
</evidence>
<keyword evidence="15" id="KW-0688">Ribosomal frameshifting</keyword>
<dbReference type="PANTHER" id="PTHR37984">
    <property type="entry name" value="PROTEIN CBG26694"/>
    <property type="match status" value="1"/>
</dbReference>
<dbReference type="GO" id="GO:0004190">
    <property type="term" value="F:aspartic-type endopeptidase activity"/>
    <property type="evidence" value="ECO:0007669"/>
    <property type="project" value="UniProtKB-KW"/>
</dbReference>
<dbReference type="GO" id="GO:0005524">
    <property type="term" value="F:ATP binding"/>
    <property type="evidence" value="ECO:0007669"/>
    <property type="project" value="UniProtKB-KW"/>
</dbReference>
<evidence type="ECO:0000256" key="12">
    <source>
        <dbReference type="ARBA" id="ARBA00022723"/>
    </source>
</evidence>
<keyword evidence="27" id="KW-0238">DNA-binding</keyword>
<evidence type="ECO:0000256" key="37">
    <source>
        <dbReference type="SAM" id="MobiDB-lite"/>
    </source>
</evidence>
<comment type="function">
    <text evidence="2">The aspartyl protease (PR) mediates the proteolytic cleavages of the Gag and Gag-Pol polyproteins after assembly of the VLP.</text>
</comment>
<organism evidence="40 41">
    <name type="scientific">Euphydryas editha</name>
    <name type="common">Edith's checkerspot</name>
    <dbReference type="NCBI Taxonomy" id="104508"/>
    <lineage>
        <taxon>Eukaryota</taxon>
        <taxon>Metazoa</taxon>
        <taxon>Ecdysozoa</taxon>
        <taxon>Arthropoda</taxon>
        <taxon>Hexapoda</taxon>
        <taxon>Insecta</taxon>
        <taxon>Pterygota</taxon>
        <taxon>Neoptera</taxon>
        <taxon>Endopterygota</taxon>
        <taxon>Lepidoptera</taxon>
        <taxon>Glossata</taxon>
        <taxon>Ditrysia</taxon>
        <taxon>Papilionoidea</taxon>
        <taxon>Nymphalidae</taxon>
        <taxon>Nymphalinae</taxon>
        <taxon>Euphydryas</taxon>
    </lineage>
</organism>
<dbReference type="PANTHER" id="PTHR37984:SF5">
    <property type="entry name" value="PROTEIN NYNRIN-LIKE"/>
    <property type="match status" value="1"/>
</dbReference>
<comment type="subunit">
    <text evidence="35">The protease is a homodimer, whose active site consists of two apposed aspartic acid residues.</text>
</comment>
<dbReference type="GO" id="GO:0006310">
    <property type="term" value="P:DNA recombination"/>
    <property type="evidence" value="ECO:0007669"/>
    <property type="project" value="UniProtKB-KW"/>
</dbReference>
<evidence type="ECO:0000256" key="11">
    <source>
        <dbReference type="ARBA" id="ARBA00022722"/>
    </source>
</evidence>
<dbReference type="InterPro" id="IPR036397">
    <property type="entry name" value="RNaseH_sf"/>
</dbReference>
<evidence type="ECO:0000256" key="27">
    <source>
        <dbReference type="ARBA" id="ARBA00023125"/>
    </source>
</evidence>
<dbReference type="InterPro" id="IPR043502">
    <property type="entry name" value="DNA/RNA_pol_sf"/>
</dbReference>
<keyword evidence="19" id="KW-0862">Zinc</keyword>
<dbReference type="InterPro" id="IPR041373">
    <property type="entry name" value="RT_RNaseH"/>
</dbReference>
<dbReference type="GO" id="GO:0015074">
    <property type="term" value="P:DNA integration"/>
    <property type="evidence" value="ECO:0007669"/>
    <property type="project" value="UniProtKB-KW"/>
</dbReference>
<evidence type="ECO:0000256" key="20">
    <source>
        <dbReference type="ARBA" id="ARBA00022840"/>
    </source>
</evidence>
<keyword evidence="24" id="KW-0695">RNA-directed DNA polymerase</keyword>
<dbReference type="Pfam" id="PF00665">
    <property type="entry name" value="rve"/>
    <property type="match status" value="1"/>
</dbReference>
<evidence type="ECO:0000256" key="10">
    <source>
        <dbReference type="ARBA" id="ARBA00022695"/>
    </source>
</evidence>
<comment type="caution">
    <text evidence="40">The sequence shown here is derived from an EMBL/GenBank/DDBJ whole genome shotgun (WGS) entry which is preliminary data.</text>
</comment>
<evidence type="ECO:0000256" key="32">
    <source>
        <dbReference type="ARBA" id="ARBA00025615"/>
    </source>
</evidence>
<dbReference type="GO" id="GO:0004523">
    <property type="term" value="F:RNA-DNA hybrid ribonuclease activity"/>
    <property type="evidence" value="ECO:0007669"/>
    <property type="project" value="UniProtKB-EC"/>
</dbReference>
<evidence type="ECO:0000256" key="25">
    <source>
        <dbReference type="ARBA" id="ARBA00022932"/>
    </source>
</evidence>
<evidence type="ECO:0000256" key="16">
    <source>
        <dbReference type="ARBA" id="ARBA00022759"/>
    </source>
</evidence>
<dbReference type="CDD" id="cd00303">
    <property type="entry name" value="retropepsin_like"/>
    <property type="match status" value="1"/>
</dbReference>
<dbReference type="Gene3D" id="2.40.70.10">
    <property type="entry name" value="Acid Proteases"/>
    <property type="match status" value="1"/>
</dbReference>
<dbReference type="EC" id="2.7.7.49" evidence="5"/>
<evidence type="ECO:0000256" key="14">
    <source>
        <dbReference type="ARBA" id="ARBA00022750"/>
    </source>
</evidence>
<evidence type="ECO:0000259" key="38">
    <source>
        <dbReference type="PROSITE" id="PS50878"/>
    </source>
</evidence>
<dbReference type="PROSITE" id="PS50994">
    <property type="entry name" value="INTEGRASE"/>
    <property type="match status" value="1"/>
</dbReference>
<dbReference type="Gene3D" id="3.30.420.10">
    <property type="entry name" value="Ribonuclease H-like superfamily/Ribonuclease H"/>
    <property type="match status" value="1"/>
</dbReference>
<dbReference type="Gene3D" id="3.10.10.10">
    <property type="entry name" value="HIV Type 1 Reverse Transcriptase, subunit A, domain 1"/>
    <property type="match status" value="1"/>
</dbReference>
<feature type="region of interest" description="Disordered" evidence="37">
    <location>
        <begin position="25"/>
        <end position="53"/>
    </location>
</feature>
<comment type="function">
    <text evidence="31">Reverse transcriptase/ribonuclease H (RT) is a multifunctional enzyme that catalyzes the conversion of the retro-elements RNA genome into dsDNA within the VLP. The enzyme displays a DNA polymerase activity that can copy either DNA or RNA templates, and a ribonuclease H (RNase H) activity that cleaves the RNA strand of RNA-DNA heteroduplexes during plus-strand synthesis and hydrolyzes RNA primers. The conversion leads to a linear dsDNA copy of the retrotransposon that includes long terminal repeats (LTRs) at both ends.</text>
</comment>
<dbReference type="FunFam" id="1.10.340.70:FF:000001">
    <property type="entry name" value="Retrovirus-related Pol polyprotein from transposon gypsy-like Protein"/>
    <property type="match status" value="1"/>
</dbReference>
<keyword evidence="41" id="KW-1185">Reference proteome</keyword>
<evidence type="ECO:0000256" key="35">
    <source>
        <dbReference type="ARBA" id="ARBA00063849"/>
    </source>
</evidence>
<accession>A0AAU9TFW1</accession>
<evidence type="ECO:0000256" key="5">
    <source>
        <dbReference type="ARBA" id="ARBA00012493"/>
    </source>
</evidence>
<comment type="catalytic activity">
    <reaction evidence="1">
        <text>Endonucleolytic cleavage to 5'-phosphomonoester.</text>
        <dbReference type="EC" id="3.1.26.4"/>
    </reaction>
</comment>
<evidence type="ECO:0000256" key="7">
    <source>
        <dbReference type="ARBA" id="ARBA00022612"/>
    </source>
</evidence>
<dbReference type="InterPro" id="IPR050951">
    <property type="entry name" value="Retrovirus_Pol_polyprotein"/>
</dbReference>
<feature type="domain" description="Integrase catalytic" evidence="39">
    <location>
        <begin position="1077"/>
        <end position="1236"/>
    </location>
</feature>
<keyword evidence="8" id="KW-0645">Protease</keyword>
<dbReference type="GO" id="GO:0075523">
    <property type="term" value="P:viral translational frameshifting"/>
    <property type="evidence" value="ECO:0007669"/>
    <property type="project" value="UniProtKB-KW"/>
</dbReference>
<dbReference type="GO" id="GO:0003964">
    <property type="term" value="F:RNA-directed DNA polymerase activity"/>
    <property type="evidence" value="ECO:0007669"/>
    <property type="project" value="UniProtKB-KW"/>
</dbReference>
<comment type="function">
    <text evidence="32">Integrase (IN) targets the VLP to the nucleus, where a subparticle preintegration complex (PIC) containing at least integrase and the newly synthesized dsDNA copy of the retrotransposon must transit the nuclear membrane. Once in the nucleus, integrase performs the integration of the dsDNA into the host genome.</text>
</comment>
<dbReference type="Gene3D" id="4.10.60.10">
    <property type="entry name" value="Zinc finger, CCHC-type"/>
    <property type="match status" value="1"/>
</dbReference>
<dbReference type="FunFam" id="3.10.10.10:FF:000007">
    <property type="entry name" value="Retrovirus-related Pol polyprotein from transposon 17.6-like Protein"/>
    <property type="match status" value="1"/>
</dbReference>
<keyword evidence="28" id="KW-0233">DNA recombination</keyword>
<dbReference type="CDD" id="cd01647">
    <property type="entry name" value="RT_LTR"/>
    <property type="match status" value="1"/>
</dbReference>
<keyword evidence="25" id="KW-0239">DNA-directed DNA polymerase</keyword>
<evidence type="ECO:0000256" key="29">
    <source>
        <dbReference type="ARBA" id="ARBA00023242"/>
    </source>
</evidence>
<keyword evidence="30" id="KW-0511">Multifunctional enzyme</keyword>
<dbReference type="InterPro" id="IPR001969">
    <property type="entry name" value="Aspartic_peptidase_AS"/>
</dbReference>
<dbReference type="GO" id="GO:0003887">
    <property type="term" value="F:DNA-directed DNA polymerase activity"/>
    <property type="evidence" value="ECO:0007669"/>
    <property type="project" value="UniProtKB-KW"/>
</dbReference>
<comment type="function">
    <text evidence="34">Capsid protein (CA) is the structural component of the virus-like particle (VLP), forming the shell that encapsulates the genomic RNA-nucleocapsid complex.</text>
</comment>
<dbReference type="CDD" id="cd09274">
    <property type="entry name" value="RNase_HI_RT_Ty3"/>
    <property type="match status" value="1"/>
</dbReference>
<evidence type="ECO:0000256" key="9">
    <source>
        <dbReference type="ARBA" id="ARBA00022679"/>
    </source>
</evidence>
<dbReference type="EMBL" id="CAKOGL010000003">
    <property type="protein sequence ID" value="CAH2084993.1"/>
    <property type="molecule type" value="Genomic_DNA"/>
</dbReference>
<keyword evidence="7" id="KW-1188">Viral release from host cell</keyword>
<feature type="domain" description="Reverse transcriptase" evidence="38">
    <location>
        <begin position="552"/>
        <end position="732"/>
    </location>
</feature>
<dbReference type="InterPro" id="IPR000477">
    <property type="entry name" value="RT_dom"/>
</dbReference>
<dbReference type="InterPro" id="IPR021109">
    <property type="entry name" value="Peptidase_aspartic_dom_sf"/>
</dbReference>
<keyword evidence="20" id="KW-0067">ATP-binding</keyword>
<feature type="region of interest" description="Disordered" evidence="37">
    <location>
        <begin position="1356"/>
        <end position="1406"/>
    </location>
</feature>
<dbReference type="PROSITE" id="PS00141">
    <property type="entry name" value="ASP_PROTEASE"/>
    <property type="match status" value="1"/>
</dbReference>
<dbReference type="GO" id="GO:0003723">
    <property type="term" value="F:RNA binding"/>
    <property type="evidence" value="ECO:0007669"/>
    <property type="project" value="UniProtKB-KW"/>
</dbReference>
<keyword evidence="6" id="KW-0963">Cytoplasm</keyword>
<evidence type="ECO:0000256" key="3">
    <source>
        <dbReference type="ARBA" id="ARBA00004123"/>
    </source>
</evidence>
<keyword evidence="12" id="KW-0479">Metal-binding</keyword>
<evidence type="ECO:0000256" key="26">
    <source>
        <dbReference type="ARBA" id="ARBA00023113"/>
    </source>
</evidence>
<dbReference type="GO" id="GO:0042575">
    <property type="term" value="C:DNA polymerase complex"/>
    <property type="evidence" value="ECO:0007669"/>
    <property type="project" value="UniProtKB-ARBA"/>
</dbReference>
<evidence type="ECO:0000256" key="34">
    <source>
        <dbReference type="ARBA" id="ARBA00055383"/>
    </source>
</evidence>
<keyword evidence="14" id="KW-0064">Aspartyl protease</keyword>
<keyword evidence="23" id="KW-0229">DNA integration</keyword>
<evidence type="ECO:0000256" key="19">
    <source>
        <dbReference type="ARBA" id="ARBA00022833"/>
    </source>
</evidence>
<evidence type="ECO:0000256" key="21">
    <source>
        <dbReference type="ARBA" id="ARBA00022842"/>
    </source>
</evidence>
<dbReference type="FunFam" id="3.30.70.270:FF:000026">
    <property type="entry name" value="Transposon Ty3-G Gag-Pol polyprotein"/>
    <property type="match status" value="1"/>
</dbReference>
<name>A0AAU9TFW1_EUPED</name>
<evidence type="ECO:0000256" key="8">
    <source>
        <dbReference type="ARBA" id="ARBA00022670"/>
    </source>
</evidence>
<evidence type="ECO:0000256" key="23">
    <source>
        <dbReference type="ARBA" id="ARBA00022908"/>
    </source>
</evidence>
<evidence type="ECO:0000256" key="1">
    <source>
        <dbReference type="ARBA" id="ARBA00000077"/>
    </source>
</evidence>
<keyword evidence="13" id="KW-0547">Nucleotide-binding</keyword>
<keyword evidence="18" id="KW-0378">Hydrolase</keyword>
<dbReference type="PROSITE" id="PS50878">
    <property type="entry name" value="RT_POL"/>
    <property type="match status" value="1"/>
</dbReference>
<evidence type="ECO:0000256" key="17">
    <source>
        <dbReference type="ARBA" id="ARBA00022771"/>
    </source>
</evidence>
<evidence type="ECO:0000256" key="33">
    <source>
        <dbReference type="ARBA" id="ARBA00055265"/>
    </source>
</evidence>
<keyword evidence="11" id="KW-0540">Nuclease</keyword>
<dbReference type="GO" id="GO:0005634">
    <property type="term" value="C:nucleus"/>
    <property type="evidence" value="ECO:0007669"/>
    <property type="project" value="UniProtKB-SubCell"/>
</dbReference>
<dbReference type="InterPro" id="IPR041588">
    <property type="entry name" value="Integrase_H2C2"/>
</dbReference>
<evidence type="ECO:0000256" key="13">
    <source>
        <dbReference type="ARBA" id="ARBA00022741"/>
    </source>
</evidence>
<feature type="compositionally biased region" description="Low complexity" evidence="37">
    <location>
        <begin position="1356"/>
        <end position="1373"/>
    </location>
</feature>
<evidence type="ECO:0000256" key="15">
    <source>
        <dbReference type="ARBA" id="ARBA00022758"/>
    </source>
</evidence>
<dbReference type="Proteomes" id="UP001153954">
    <property type="component" value="Unassembled WGS sequence"/>
</dbReference>
<dbReference type="InterPro" id="IPR012337">
    <property type="entry name" value="RNaseH-like_sf"/>
</dbReference>
<dbReference type="SUPFAM" id="SSF53098">
    <property type="entry name" value="Ribonuclease H-like"/>
    <property type="match status" value="1"/>
</dbReference>
<keyword evidence="16" id="KW-0255">Endonuclease</keyword>
<keyword evidence="26" id="KW-0917">Virion maturation</keyword>
<dbReference type="Gene3D" id="1.10.340.70">
    <property type="match status" value="1"/>
</dbReference>
<keyword evidence="29" id="KW-0539">Nucleus</keyword>